<feature type="region of interest" description="Disordered" evidence="2">
    <location>
        <begin position="113"/>
        <end position="134"/>
    </location>
</feature>
<dbReference type="GO" id="GO:0015628">
    <property type="term" value="P:protein secretion by the type II secretion system"/>
    <property type="evidence" value="ECO:0007669"/>
    <property type="project" value="InterPro"/>
</dbReference>
<keyword evidence="4" id="KW-1185">Reference proteome</keyword>
<dbReference type="NCBIfam" id="TIGR02532">
    <property type="entry name" value="IV_pilin_GFxxxE"/>
    <property type="match status" value="1"/>
</dbReference>
<evidence type="ECO:0000313" key="4">
    <source>
        <dbReference type="Proteomes" id="UP000275663"/>
    </source>
</evidence>
<feature type="compositionally biased region" description="Polar residues" evidence="2">
    <location>
        <begin position="113"/>
        <end position="124"/>
    </location>
</feature>
<keyword evidence="1" id="KW-0488">Methylation</keyword>
<gene>
    <name evidence="3" type="ORF">EJN92_10450</name>
</gene>
<dbReference type="PROSITE" id="PS00409">
    <property type="entry name" value="PROKAR_NTER_METHYL"/>
    <property type="match status" value="1"/>
</dbReference>
<dbReference type="OrthoDB" id="9790526at2"/>
<organism evidence="3 4">
    <name type="scientific">Undibacterium parvum</name>
    <dbReference type="NCBI Taxonomy" id="401471"/>
    <lineage>
        <taxon>Bacteria</taxon>
        <taxon>Pseudomonadati</taxon>
        <taxon>Pseudomonadota</taxon>
        <taxon>Betaproteobacteria</taxon>
        <taxon>Burkholderiales</taxon>
        <taxon>Oxalobacteraceae</taxon>
        <taxon>Undibacterium</taxon>
    </lineage>
</organism>
<dbReference type="PANTHER" id="PTHR30093">
    <property type="entry name" value="GENERAL SECRETION PATHWAY PROTEIN G"/>
    <property type="match status" value="1"/>
</dbReference>
<dbReference type="Proteomes" id="UP000275663">
    <property type="component" value="Chromosome"/>
</dbReference>
<proteinExistence type="predicted"/>
<evidence type="ECO:0000256" key="1">
    <source>
        <dbReference type="ARBA" id="ARBA00022481"/>
    </source>
</evidence>
<dbReference type="InterPro" id="IPR012902">
    <property type="entry name" value="N_methyl_site"/>
</dbReference>
<dbReference type="KEGG" id="upv:EJN92_10450"/>
<dbReference type="EMBL" id="CP034464">
    <property type="protein sequence ID" value="AZP12384.1"/>
    <property type="molecule type" value="Genomic_DNA"/>
</dbReference>
<dbReference type="InterPro" id="IPR045584">
    <property type="entry name" value="Pilin-like"/>
</dbReference>
<dbReference type="AlphaFoldDB" id="A0A3S9HJW9"/>
<dbReference type="SUPFAM" id="SSF54523">
    <property type="entry name" value="Pili subunits"/>
    <property type="match status" value="1"/>
</dbReference>
<dbReference type="Pfam" id="PF07963">
    <property type="entry name" value="N_methyl"/>
    <property type="match status" value="1"/>
</dbReference>
<sequence>MSTQCYKLRGFTLIELLVTLAILGLLASLAIPVKQVAQQRQQERQLRTALNEIRHAIDAYKAAADEGRIVRSGAGNSYPESLELLVEGVTDLSSPKHAKLFFLRRLPRDPFNPNTELSESQTWGKRSYASEASDPREGADVYDIYSTSEKLGLNGIPYRKW</sequence>
<dbReference type="GO" id="GO:0015627">
    <property type="term" value="C:type II protein secretion system complex"/>
    <property type="evidence" value="ECO:0007669"/>
    <property type="project" value="InterPro"/>
</dbReference>
<accession>A0A3S9HJW9</accession>
<reference evidence="3 4" key="1">
    <citation type="journal article" date="2011" name="Int. J. Syst. Evol. Microbiol.">
        <title>Description of Undibacterium oligocarboniphilum sp. nov., isolated from purified water, and Undibacterium pigrum strain CCUG 49012 as the type strain of Undibacterium parvum sp. nov., and emended descriptions of the genus Undibacterium and the species Undibacterium pigrum.</title>
        <authorList>
            <person name="Eder W."/>
            <person name="Wanner G."/>
            <person name="Ludwig W."/>
            <person name="Busse H.J."/>
            <person name="Ziemke-Kageler F."/>
            <person name="Lang E."/>
        </authorList>
    </citation>
    <scope>NUCLEOTIDE SEQUENCE [LARGE SCALE GENOMIC DNA]</scope>
    <source>
        <strain evidence="3 4">DSM 23061</strain>
    </source>
</reference>
<dbReference type="PANTHER" id="PTHR30093:SF47">
    <property type="entry name" value="TYPE IV PILUS NON-CORE MINOR PILIN PILE"/>
    <property type="match status" value="1"/>
</dbReference>
<dbReference type="PRINTS" id="PR00813">
    <property type="entry name" value="BCTERIALGSPG"/>
</dbReference>
<name>A0A3S9HJW9_9BURK</name>
<dbReference type="Gene3D" id="3.30.700.10">
    <property type="entry name" value="Glycoprotein, Type 4 Pilin"/>
    <property type="match status" value="1"/>
</dbReference>
<dbReference type="InterPro" id="IPR000983">
    <property type="entry name" value="Bac_GSPG_pilin"/>
</dbReference>
<evidence type="ECO:0000313" key="3">
    <source>
        <dbReference type="EMBL" id="AZP12384.1"/>
    </source>
</evidence>
<protein>
    <submittedName>
        <fullName evidence="3">Prepilin-type N-terminal cleavage/methylation domain-containing protein</fullName>
    </submittedName>
</protein>
<evidence type="ECO:0000256" key="2">
    <source>
        <dbReference type="SAM" id="MobiDB-lite"/>
    </source>
</evidence>
<dbReference type="RefSeq" id="WP_126127765.1">
    <property type="nucleotide sequence ID" value="NZ_CP034464.1"/>
</dbReference>